<comment type="subcellular location">
    <subcellularLocation>
        <location evidence="4">Cell membrane</location>
        <topology evidence="4">Lipid-anchor</topology>
    </subcellularLocation>
</comment>
<keyword evidence="4" id="KW-0564">Palmitate</keyword>
<dbReference type="EC" id="4.2.2.-" evidence="4"/>
<dbReference type="SUPFAM" id="SSF110997">
    <property type="entry name" value="Sporulation related repeat"/>
    <property type="match status" value="1"/>
</dbReference>
<dbReference type="NCBIfam" id="TIGR00413">
    <property type="entry name" value="rlpA"/>
    <property type="match status" value="1"/>
</dbReference>
<feature type="domain" description="SPOR" evidence="7">
    <location>
        <begin position="251"/>
        <end position="324"/>
    </location>
</feature>
<keyword evidence="4" id="KW-1003">Cell membrane</keyword>
<dbReference type="Proteomes" id="UP000250166">
    <property type="component" value="Unassembled WGS sequence"/>
</dbReference>
<dbReference type="GO" id="GO:0000270">
    <property type="term" value="P:peptidoglycan metabolic process"/>
    <property type="evidence" value="ECO:0007669"/>
    <property type="project" value="UniProtKB-UniRule"/>
</dbReference>
<accession>A0A2X3BGQ6</accession>
<dbReference type="InterPro" id="IPR012997">
    <property type="entry name" value="RplA"/>
</dbReference>
<keyword evidence="1 6" id="KW-0732">Signal</keyword>
<keyword evidence="2 4" id="KW-0456">Lyase</keyword>
<feature type="chain" id="PRO_5016187077" description="Probable endolytic peptidoglycan transglycosylase RlpA" evidence="6">
    <location>
        <begin position="21"/>
        <end position="324"/>
    </location>
</feature>
<dbReference type="Pfam" id="PF03330">
    <property type="entry name" value="DPBB_1"/>
    <property type="match status" value="1"/>
</dbReference>
<comment type="function">
    <text evidence="4">Lytic transglycosylase with a strong preference for naked glycan strands that lack stem peptides.</text>
</comment>
<feature type="signal peptide" evidence="6">
    <location>
        <begin position="1"/>
        <end position="20"/>
    </location>
</feature>
<dbReference type="SUPFAM" id="SSF50685">
    <property type="entry name" value="Barwin-like endoglucanases"/>
    <property type="match status" value="1"/>
</dbReference>
<dbReference type="GO" id="GO:0071555">
    <property type="term" value="P:cell wall organization"/>
    <property type="evidence" value="ECO:0007669"/>
    <property type="project" value="UniProtKB-KW"/>
</dbReference>
<dbReference type="PANTHER" id="PTHR34183">
    <property type="entry name" value="ENDOLYTIC PEPTIDOGLYCAN TRANSGLYCOSYLASE RLPA"/>
    <property type="match status" value="1"/>
</dbReference>
<dbReference type="PROSITE" id="PS51724">
    <property type="entry name" value="SPOR"/>
    <property type="match status" value="1"/>
</dbReference>
<dbReference type="AlphaFoldDB" id="A0A2X3BGQ6"/>
<evidence type="ECO:0000313" key="8">
    <source>
        <dbReference type="EMBL" id="SQB98486.1"/>
    </source>
</evidence>
<dbReference type="InterPro" id="IPR009009">
    <property type="entry name" value="RlpA-like_DPBB"/>
</dbReference>
<keyword evidence="4" id="KW-0472">Membrane</keyword>
<sequence>MRYLKLFSVCILGIVFASCANESVYRGGIGAFSDYDSLNLYRSVGKAQGYQPQSFSGDVFESRDIFDNIGKNFGASNAPIDSFSGGSASLMAGMRDSEAIQRATMKPYQIAGKWYYPTRVNVGETFDGIASWYGPNFHSKATSNGETYNMHAHTAASKTLPMNTIVKVLNKENGKTTIVRINDRGPFVEGRIIDLSNVAAKDIDMVGNGTAKVRIEVIGFGGVVDKNYQNSLQISSEEIQDEFEVGESKESVQGGVFSLQVGVFRQKSGAESTKQTYQSRAKGYNIFIKEEDGLYRVFVQGFKSEDEAQDFAKSNALTPIIIRE</sequence>
<dbReference type="Gene3D" id="2.40.40.10">
    <property type="entry name" value="RlpA-like domain"/>
    <property type="match status" value="1"/>
</dbReference>
<dbReference type="GO" id="GO:0042834">
    <property type="term" value="F:peptidoglycan binding"/>
    <property type="evidence" value="ECO:0007669"/>
    <property type="project" value="InterPro"/>
</dbReference>
<dbReference type="Gene3D" id="3.30.70.1070">
    <property type="entry name" value="Sporulation related repeat"/>
    <property type="match status" value="1"/>
</dbReference>
<dbReference type="PROSITE" id="PS51257">
    <property type="entry name" value="PROKAR_LIPOPROTEIN"/>
    <property type="match status" value="1"/>
</dbReference>
<evidence type="ECO:0000259" key="7">
    <source>
        <dbReference type="PROSITE" id="PS51724"/>
    </source>
</evidence>
<dbReference type="InterPro" id="IPR034718">
    <property type="entry name" value="RlpA"/>
</dbReference>
<evidence type="ECO:0000256" key="3">
    <source>
        <dbReference type="ARBA" id="ARBA00023316"/>
    </source>
</evidence>
<dbReference type="PANTHER" id="PTHR34183:SF1">
    <property type="entry name" value="ENDOLYTIC PEPTIDOGLYCAN TRANSGLYCOSYLASE RLPA"/>
    <property type="match status" value="1"/>
</dbReference>
<dbReference type="EMBL" id="UAWL01000006">
    <property type="protein sequence ID" value="SQB98486.1"/>
    <property type="molecule type" value="Genomic_DNA"/>
</dbReference>
<keyword evidence="4 8" id="KW-0449">Lipoprotein</keyword>
<protein>
    <recommendedName>
        <fullName evidence="4">Probable endolytic peptidoglycan transglycosylase RlpA</fullName>
        <ecNumber evidence="4">4.2.2.-</ecNumber>
    </recommendedName>
</protein>
<reference evidence="8 9" key="1">
    <citation type="submission" date="2018-06" db="EMBL/GenBank/DDBJ databases">
        <authorList>
            <consortium name="Pathogen Informatics"/>
            <person name="Doyle S."/>
        </authorList>
    </citation>
    <scope>NUCLEOTIDE SEQUENCE [LARGE SCALE GENOMIC DNA]</scope>
    <source>
        <strain evidence="8 9">NCTC13102</strain>
    </source>
</reference>
<dbReference type="GO" id="GO:0005886">
    <property type="term" value="C:plasma membrane"/>
    <property type="evidence" value="ECO:0007669"/>
    <property type="project" value="UniProtKB-SubCell"/>
</dbReference>
<dbReference type="InterPro" id="IPR036908">
    <property type="entry name" value="RlpA-like_sf"/>
</dbReference>
<evidence type="ECO:0000256" key="1">
    <source>
        <dbReference type="ARBA" id="ARBA00022729"/>
    </source>
</evidence>
<organism evidence="8 9">
    <name type="scientific">Helicobacter fennelliae</name>
    <dbReference type="NCBI Taxonomy" id="215"/>
    <lineage>
        <taxon>Bacteria</taxon>
        <taxon>Pseudomonadati</taxon>
        <taxon>Campylobacterota</taxon>
        <taxon>Epsilonproteobacteria</taxon>
        <taxon>Campylobacterales</taxon>
        <taxon>Helicobacteraceae</taxon>
        <taxon>Helicobacter</taxon>
    </lineage>
</organism>
<comment type="similarity">
    <text evidence="4 5">Belongs to the RlpA family.</text>
</comment>
<evidence type="ECO:0000256" key="4">
    <source>
        <dbReference type="HAMAP-Rule" id="MF_02071"/>
    </source>
</evidence>
<gene>
    <name evidence="4 8" type="primary">rlpA</name>
    <name evidence="8" type="ORF">NCTC13102_00945</name>
</gene>
<evidence type="ECO:0000313" key="9">
    <source>
        <dbReference type="Proteomes" id="UP000250166"/>
    </source>
</evidence>
<dbReference type="HAMAP" id="MF_02071">
    <property type="entry name" value="RlpA"/>
    <property type="match status" value="1"/>
</dbReference>
<evidence type="ECO:0000256" key="6">
    <source>
        <dbReference type="SAM" id="SignalP"/>
    </source>
</evidence>
<proteinExistence type="inferred from homology"/>
<evidence type="ECO:0000256" key="5">
    <source>
        <dbReference type="RuleBase" id="RU003495"/>
    </source>
</evidence>
<name>A0A2X3BGQ6_9HELI</name>
<keyword evidence="3 4" id="KW-0961">Cell wall biogenesis/degradation</keyword>
<dbReference type="InterPro" id="IPR007730">
    <property type="entry name" value="SPOR-like_dom"/>
</dbReference>
<dbReference type="InterPro" id="IPR036680">
    <property type="entry name" value="SPOR-like_sf"/>
</dbReference>
<dbReference type="GO" id="GO:0008932">
    <property type="term" value="F:lytic endotransglycosylase activity"/>
    <property type="evidence" value="ECO:0007669"/>
    <property type="project" value="UniProtKB-UniRule"/>
</dbReference>
<dbReference type="CDD" id="cd22268">
    <property type="entry name" value="DPBB_RlpA-like"/>
    <property type="match status" value="1"/>
</dbReference>
<dbReference type="RefSeq" id="WP_034550041.1">
    <property type="nucleotide sequence ID" value="NZ_JAERIV010000003.1"/>
</dbReference>
<dbReference type="Pfam" id="PF05036">
    <property type="entry name" value="SPOR"/>
    <property type="match status" value="1"/>
</dbReference>
<evidence type="ECO:0000256" key="2">
    <source>
        <dbReference type="ARBA" id="ARBA00023239"/>
    </source>
</evidence>